<protein>
    <recommendedName>
        <fullName evidence="3">RNase H type-1 domain-containing protein</fullName>
    </recommendedName>
</protein>
<comment type="caution">
    <text evidence="1">The sequence shown here is derived from an EMBL/GenBank/DDBJ whole genome shotgun (WGS) entry which is preliminary data.</text>
</comment>
<accession>A0A9R1VJG7</accession>
<sequence length="125" mass="14509">MLANVFYISMEPMVKMVWELELSLSTPNLLEGLQLAQSMNISKVMVFFDSMLVDNQIRGDYELASILFDRILKKVLVEKLVRRSIEDPIIEAFEITEEEESWMTSHILFLKKGILPADDKEARKI</sequence>
<evidence type="ECO:0008006" key="3">
    <source>
        <dbReference type="Google" id="ProtNLM"/>
    </source>
</evidence>
<organism evidence="1 2">
    <name type="scientific">Lactuca sativa</name>
    <name type="common">Garden lettuce</name>
    <dbReference type="NCBI Taxonomy" id="4236"/>
    <lineage>
        <taxon>Eukaryota</taxon>
        <taxon>Viridiplantae</taxon>
        <taxon>Streptophyta</taxon>
        <taxon>Embryophyta</taxon>
        <taxon>Tracheophyta</taxon>
        <taxon>Spermatophyta</taxon>
        <taxon>Magnoliopsida</taxon>
        <taxon>eudicotyledons</taxon>
        <taxon>Gunneridae</taxon>
        <taxon>Pentapetalae</taxon>
        <taxon>asterids</taxon>
        <taxon>campanulids</taxon>
        <taxon>Asterales</taxon>
        <taxon>Asteraceae</taxon>
        <taxon>Cichorioideae</taxon>
        <taxon>Cichorieae</taxon>
        <taxon>Lactucinae</taxon>
        <taxon>Lactuca</taxon>
    </lineage>
</organism>
<gene>
    <name evidence="1" type="ORF">LSAT_V11C500254290</name>
</gene>
<dbReference type="Proteomes" id="UP000235145">
    <property type="component" value="Unassembled WGS sequence"/>
</dbReference>
<dbReference type="AlphaFoldDB" id="A0A9R1VJG7"/>
<evidence type="ECO:0000313" key="2">
    <source>
        <dbReference type="Proteomes" id="UP000235145"/>
    </source>
</evidence>
<name>A0A9R1VJG7_LACSA</name>
<keyword evidence="2" id="KW-1185">Reference proteome</keyword>
<evidence type="ECO:0000313" key="1">
    <source>
        <dbReference type="EMBL" id="KAJ0205811.1"/>
    </source>
</evidence>
<reference evidence="1 2" key="1">
    <citation type="journal article" date="2017" name="Nat. Commun.">
        <title>Genome assembly with in vitro proximity ligation data and whole-genome triplication in lettuce.</title>
        <authorList>
            <person name="Reyes-Chin-Wo S."/>
            <person name="Wang Z."/>
            <person name="Yang X."/>
            <person name="Kozik A."/>
            <person name="Arikit S."/>
            <person name="Song C."/>
            <person name="Xia L."/>
            <person name="Froenicke L."/>
            <person name="Lavelle D.O."/>
            <person name="Truco M.J."/>
            <person name="Xia R."/>
            <person name="Zhu S."/>
            <person name="Xu C."/>
            <person name="Xu H."/>
            <person name="Xu X."/>
            <person name="Cox K."/>
            <person name="Korf I."/>
            <person name="Meyers B.C."/>
            <person name="Michelmore R.W."/>
        </authorList>
    </citation>
    <scope>NUCLEOTIDE SEQUENCE [LARGE SCALE GENOMIC DNA]</scope>
    <source>
        <strain evidence="2">cv. Salinas</strain>
        <tissue evidence="1">Seedlings</tissue>
    </source>
</reference>
<proteinExistence type="predicted"/>
<dbReference type="EMBL" id="NBSK02000005">
    <property type="protein sequence ID" value="KAJ0205811.1"/>
    <property type="molecule type" value="Genomic_DNA"/>
</dbReference>